<dbReference type="Gene3D" id="2.60.40.10">
    <property type="entry name" value="Immunoglobulins"/>
    <property type="match status" value="1"/>
</dbReference>
<accession>A0A1V4AVY9</accession>
<dbReference type="SUPFAM" id="SSF117074">
    <property type="entry name" value="Hypothetical protein PA1324"/>
    <property type="match status" value="1"/>
</dbReference>
<proteinExistence type="predicted"/>
<organism evidence="2 3">
    <name type="scientific">Candidatus Brocadia carolinensis</name>
    <dbReference type="NCBI Taxonomy" id="1004156"/>
    <lineage>
        <taxon>Bacteria</taxon>
        <taxon>Pseudomonadati</taxon>
        <taxon>Planctomycetota</taxon>
        <taxon>Candidatus Brocadiia</taxon>
        <taxon>Candidatus Brocadiales</taxon>
        <taxon>Candidatus Brocadiaceae</taxon>
        <taxon>Candidatus Brocadia</taxon>
    </lineage>
</organism>
<dbReference type="Proteomes" id="UP000189681">
    <property type="component" value="Unassembled WGS sequence"/>
</dbReference>
<evidence type="ECO:0000313" key="2">
    <source>
        <dbReference type="EMBL" id="OOP57251.1"/>
    </source>
</evidence>
<gene>
    <name evidence="2" type="ORF">AYP45_04505</name>
</gene>
<evidence type="ECO:0000313" key="3">
    <source>
        <dbReference type="Proteomes" id="UP000189681"/>
    </source>
</evidence>
<feature type="compositionally biased region" description="Basic and acidic residues" evidence="1">
    <location>
        <begin position="195"/>
        <end position="209"/>
    </location>
</feature>
<sequence length="375" mass="41283">MKIEKFCMVSCVQGLGLMVKYAVFALCLIMIGFSPGYGDTIVLKNSSTDIDINITSVRKDYVNAILSRYHIKSLNMQFFSKKEYSDVIVLNITNTPMKCKIKEIAEDYVRLQIPSSVISSLSVSSPGGSAMKMTASDTIGNRSKTGEVDSKGEITKSLVAEDAREGGIRDGLRTSPSESAIGGKSYRLSGKKTKRESSFTEGEPVKAETEPTDLEESVTGEETQELGTETSELNRPSAHEPTESLENEDVEGAEDEVKKDSAVDQDPSLGRVEGRILHSGKPLPDCQVKLQMLEKSGLLAKGFRPVEGALERETTTDKDGVYQFINVSPGLYKVYWKPPTDTAWVRRFKMEPDVVVNSGRLTNPKDIETLKRTLN</sequence>
<feature type="compositionally biased region" description="Acidic residues" evidence="1">
    <location>
        <begin position="243"/>
        <end position="254"/>
    </location>
</feature>
<dbReference type="AlphaFoldDB" id="A0A1V4AVY9"/>
<evidence type="ECO:0000256" key="1">
    <source>
        <dbReference type="SAM" id="MobiDB-lite"/>
    </source>
</evidence>
<reference evidence="2 3" key="1">
    <citation type="journal article" date="2017" name="Water Res.">
        <title>Discovery and metagenomic analysis of an anammox bacterial enrichment related to Candidatus "Brocadia caroliniensis" in a full-scale glycerol-fed nitritation-denitritation separate centrate treatment process.</title>
        <authorList>
            <person name="Park H."/>
            <person name="Brotto A.C."/>
            <person name="van Loosdrecht M.C."/>
            <person name="Chandran K."/>
        </authorList>
    </citation>
    <scope>NUCLEOTIDE SEQUENCE [LARGE SCALE GENOMIC DNA]</scope>
    <source>
        <strain evidence="2">26THWARD</strain>
    </source>
</reference>
<protein>
    <recommendedName>
        <fullName evidence="4">SD-repeat containing protein B domain-containing protein</fullName>
    </recommendedName>
</protein>
<feature type="compositionally biased region" description="Basic and acidic residues" evidence="1">
    <location>
        <begin position="144"/>
        <end position="172"/>
    </location>
</feature>
<dbReference type="EMBL" id="AYTS01000037">
    <property type="protein sequence ID" value="OOP57251.1"/>
    <property type="molecule type" value="Genomic_DNA"/>
</dbReference>
<feature type="region of interest" description="Disordered" evidence="1">
    <location>
        <begin position="133"/>
        <end position="267"/>
    </location>
</feature>
<feature type="compositionally biased region" description="Acidic residues" evidence="1">
    <location>
        <begin position="210"/>
        <end position="224"/>
    </location>
</feature>
<comment type="caution">
    <text evidence="2">The sequence shown here is derived from an EMBL/GenBank/DDBJ whole genome shotgun (WGS) entry which is preliminary data.</text>
</comment>
<dbReference type="InterPro" id="IPR013783">
    <property type="entry name" value="Ig-like_fold"/>
</dbReference>
<name>A0A1V4AVY9_9BACT</name>
<evidence type="ECO:0008006" key="4">
    <source>
        <dbReference type="Google" id="ProtNLM"/>
    </source>
</evidence>
<dbReference type="STRING" id="1004156.AYP45_04505"/>